<organism evidence="2 3">
    <name type="scientific">Stigmatella aurantiaca</name>
    <dbReference type="NCBI Taxonomy" id="41"/>
    <lineage>
        <taxon>Bacteria</taxon>
        <taxon>Pseudomonadati</taxon>
        <taxon>Myxococcota</taxon>
        <taxon>Myxococcia</taxon>
        <taxon>Myxococcales</taxon>
        <taxon>Cystobacterineae</taxon>
        <taxon>Archangiaceae</taxon>
        <taxon>Stigmatella</taxon>
    </lineage>
</organism>
<dbReference type="AlphaFoldDB" id="A0A1H7QJ33"/>
<keyword evidence="3" id="KW-1185">Reference proteome</keyword>
<evidence type="ECO:0000313" key="3">
    <source>
        <dbReference type="Proteomes" id="UP000182719"/>
    </source>
</evidence>
<dbReference type="OrthoDB" id="5521092at2"/>
<accession>A0A1H7QJ33</accession>
<dbReference type="RefSeq" id="WP_075006864.1">
    <property type="nucleotide sequence ID" value="NZ_FOAP01000006.1"/>
</dbReference>
<evidence type="ECO:0000313" key="2">
    <source>
        <dbReference type="EMBL" id="SEL47923.1"/>
    </source>
</evidence>
<feature type="region of interest" description="Disordered" evidence="1">
    <location>
        <begin position="1"/>
        <end position="34"/>
    </location>
</feature>
<name>A0A1H7QJ33_STIAU</name>
<dbReference type="Proteomes" id="UP000182719">
    <property type="component" value="Unassembled WGS sequence"/>
</dbReference>
<reference evidence="3" key="1">
    <citation type="submission" date="2016-10" db="EMBL/GenBank/DDBJ databases">
        <authorList>
            <person name="Varghese N."/>
            <person name="Submissions S."/>
        </authorList>
    </citation>
    <scope>NUCLEOTIDE SEQUENCE [LARGE SCALE GENOMIC DNA]</scope>
    <source>
        <strain evidence="3">DSM 17044</strain>
    </source>
</reference>
<gene>
    <name evidence="2" type="ORF">SAMN05444354_106161</name>
</gene>
<proteinExistence type="predicted"/>
<sequence>MRGKQRAKTVVNLEAPRKAAPLQKAPPPPPGETDPLYGVVLLKVALELKRRKEGTVEEILRGVLARMRIPEADFQAFLKQQGGRLKDLGLGEG</sequence>
<evidence type="ECO:0000256" key="1">
    <source>
        <dbReference type="SAM" id="MobiDB-lite"/>
    </source>
</evidence>
<protein>
    <submittedName>
        <fullName evidence="2">Uncharacterized protein</fullName>
    </submittedName>
</protein>
<dbReference type="EMBL" id="FOAP01000006">
    <property type="protein sequence ID" value="SEL47923.1"/>
    <property type="molecule type" value="Genomic_DNA"/>
</dbReference>